<reference evidence="3" key="1">
    <citation type="submission" date="2012-02" db="EMBL/GenBank/DDBJ databases">
        <title>Genome sequencing of Giardia lamblia Genotypes A2 and B isolates (DH and GS) and comparative analysis with the genomes of Genotypes A1 and E (WB and Pig).</title>
        <authorList>
            <person name="Adam R."/>
            <person name="Dahlstrom E."/>
            <person name="Martens C."/>
            <person name="Bruno D."/>
            <person name="Barbian K."/>
            <person name="Porcella S.F."/>
            <person name="Nash T."/>
        </authorList>
    </citation>
    <scope>NUCLEOTIDE SEQUENCE</scope>
    <source>
        <strain evidence="3">GS</strain>
    </source>
</reference>
<dbReference type="VEuPathDB" id="GiardiaDB:GL50581_2930"/>
<dbReference type="Proteomes" id="UP000018040">
    <property type="component" value="Unassembled WGS sequence"/>
</dbReference>
<accession>V6TWU1</accession>
<protein>
    <submittedName>
        <fullName evidence="2">Uncharacterized protein</fullName>
    </submittedName>
</protein>
<dbReference type="VEuPathDB" id="GiardiaDB:GL50803_0014198"/>
<reference evidence="2 3" key="2">
    <citation type="journal article" date="2013" name="Genome Biol. Evol.">
        <title>Genome sequencing of Giardia lamblia genotypes A2 and B isolates (DH and GS) and comparative analysis with the genomes of genotypes A1 and E (WB and Pig).</title>
        <authorList>
            <person name="Adam R.D."/>
            <person name="Dahlstrom E.W."/>
            <person name="Martens C.A."/>
            <person name="Bruno D.P."/>
            <person name="Barbian K.D."/>
            <person name="Ricklefs S.M."/>
            <person name="Hernandez M.M."/>
            <person name="Narla N.P."/>
            <person name="Patel R.B."/>
            <person name="Porcella S.F."/>
            <person name="Nash T.E."/>
        </authorList>
    </citation>
    <scope>NUCLEOTIDE SEQUENCE [LARGE SCALE GENOMIC DNA]</scope>
    <source>
        <strain evidence="2 3">GS</strain>
    </source>
</reference>
<evidence type="ECO:0000313" key="2">
    <source>
        <dbReference type="EMBL" id="ESU43181.1"/>
    </source>
</evidence>
<comment type="caution">
    <text evidence="2">The sequence shown here is derived from an EMBL/GenBank/DDBJ whole genome shotgun (WGS) entry which is preliminary data.</text>
</comment>
<feature type="region of interest" description="Disordered" evidence="1">
    <location>
        <begin position="200"/>
        <end position="220"/>
    </location>
</feature>
<dbReference type="OrthoDB" id="10248660at2759"/>
<proteinExistence type="predicted"/>
<gene>
    <name evidence="2" type="ORF">GSB_14198</name>
</gene>
<feature type="region of interest" description="Disordered" evidence="1">
    <location>
        <begin position="287"/>
        <end position="309"/>
    </location>
</feature>
<name>V6TWU1_GIAIN</name>
<evidence type="ECO:0000313" key="3">
    <source>
        <dbReference type="Proteomes" id="UP000018040"/>
    </source>
</evidence>
<feature type="non-terminal residue" evidence="2">
    <location>
        <position position="1"/>
    </location>
</feature>
<sequence>VSLEFITIKTKFNRMSCRRYGFFGPQPMLDDAPQGTLSLEPEEQNYNSRAFKGPRGFTTFAMHRGTGPDISLSKYQSFSKNEPYETKNTVANHDFRPGENPNRRPFLPNSNPQASTGAASLYTTITWPDPHQDRPDRNLYSHKCDETCTPDYYHAKMVNKPDDRVKGHHPNIKTKPEEDMNKAPHLRYCLKGYPGGILVPDGNGNGRTRSAGPQGSDYRKYGHPMPFKTSGRGFHANPYKWEPEPYNDNVNHPNYRSHSFKGGSFKAGKTKNDLFDPNIHTRKIKTERTGDPEDYKGPRQFPNTMDLPGGTNVYISSRESRKGLRDKFIPGGHVHHAHPTYVSAGPYEIQEYEATNTIHNVKDGIFLTTNPQERPKACTRPRFQDFKH</sequence>
<feature type="compositionally biased region" description="Basic and acidic residues" evidence="1">
    <location>
        <begin position="287"/>
        <end position="297"/>
    </location>
</feature>
<dbReference type="EMBL" id="AHHH01000057">
    <property type="protein sequence ID" value="ESU43181.1"/>
    <property type="molecule type" value="Genomic_DNA"/>
</dbReference>
<dbReference type="VEuPathDB" id="GiardiaDB:DHA2_14198"/>
<organism evidence="2 3">
    <name type="scientific">Giardia intestinalis</name>
    <name type="common">Giardia lamblia</name>
    <dbReference type="NCBI Taxonomy" id="5741"/>
    <lineage>
        <taxon>Eukaryota</taxon>
        <taxon>Metamonada</taxon>
        <taxon>Diplomonadida</taxon>
        <taxon>Hexamitidae</taxon>
        <taxon>Giardiinae</taxon>
        <taxon>Giardia</taxon>
    </lineage>
</organism>
<evidence type="ECO:0000256" key="1">
    <source>
        <dbReference type="SAM" id="MobiDB-lite"/>
    </source>
</evidence>
<dbReference type="VEuPathDB" id="GiardiaDB:QR46_1914"/>
<dbReference type="AlphaFoldDB" id="V6TWU1"/>
<feature type="region of interest" description="Disordered" evidence="1">
    <location>
        <begin position="89"/>
        <end position="109"/>
    </location>
</feature>